<dbReference type="Proteomes" id="UP000236569">
    <property type="component" value="Unassembled WGS sequence"/>
</dbReference>
<dbReference type="GO" id="GO:0005975">
    <property type="term" value="P:carbohydrate metabolic process"/>
    <property type="evidence" value="ECO:0007669"/>
    <property type="project" value="UniProtKB-UniRule"/>
</dbReference>
<dbReference type="GO" id="GO:0005737">
    <property type="term" value="C:cytoplasm"/>
    <property type="evidence" value="ECO:0007669"/>
    <property type="project" value="UniProtKB-SubCell"/>
</dbReference>
<feature type="binding site" evidence="9">
    <location>
        <position position="170"/>
    </location>
    <ligand>
        <name>substrate</name>
    </ligand>
</feature>
<evidence type="ECO:0000313" key="12">
    <source>
        <dbReference type="Proteomes" id="UP000236569"/>
    </source>
</evidence>
<dbReference type="GO" id="GO:0097367">
    <property type="term" value="F:carbohydrate derivative binding"/>
    <property type="evidence" value="ECO:0007669"/>
    <property type="project" value="InterPro"/>
</dbReference>
<protein>
    <recommendedName>
        <fullName evidence="9">Phosphoheptose isomerase</fullName>
        <ecNumber evidence="9">5.3.1.28</ecNumber>
    </recommendedName>
    <alternativeName>
        <fullName evidence="9">Sedoheptulose 7-phosphate isomerase</fullName>
    </alternativeName>
</protein>
<feature type="domain" description="SIS" evidence="10">
    <location>
        <begin position="35"/>
        <end position="194"/>
    </location>
</feature>
<evidence type="ECO:0000256" key="8">
    <source>
        <dbReference type="ARBA" id="ARBA00023277"/>
    </source>
</evidence>
<dbReference type="SUPFAM" id="SSF53697">
    <property type="entry name" value="SIS domain"/>
    <property type="match status" value="1"/>
</dbReference>
<dbReference type="EC" id="5.3.1.28" evidence="9"/>
<reference evidence="12" key="1">
    <citation type="submission" date="2018-01" db="EMBL/GenBank/DDBJ databases">
        <title>Draft Genome Sequence of the Radioresistant Bacterium Deinococcus aerius TR0125, Isolated from the Higher Atmosphere above Japan.</title>
        <authorList>
            <person name="Satoh K."/>
            <person name="Arai H."/>
            <person name="Sanzen T."/>
            <person name="Kawaguchi Y."/>
            <person name="Hayashi H."/>
            <person name="Yokobori S."/>
            <person name="Yamagishi A."/>
            <person name="Oono Y."/>
            <person name="Narumi I."/>
        </authorList>
    </citation>
    <scope>NUCLEOTIDE SEQUENCE [LARGE SCALE GENOMIC DNA]</scope>
    <source>
        <strain evidence="12">TR0125</strain>
    </source>
</reference>
<dbReference type="GO" id="GO:0008270">
    <property type="term" value="F:zinc ion binding"/>
    <property type="evidence" value="ECO:0007669"/>
    <property type="project" value="UniProtKB-UniRule"/>
</dbReference>
<keyword evidence="4 9" id="KW-0963">Cytoplasm</keyword>
<dbReference type="InterPro" id="IPR046348">
    <property type="entry name" value="SIS_dom_sf"/>
</dbReference>
<comment type="caution">
    <text evidence="11">The sequence shown here is derived from an EMBL/GenBank/DDBJ whole genome shotgun (WGS) entry which is preliminary data.</text>
</comment>
<dbReference type="InterPro" id="IPR050099">
    <property type="entry name" value="SIS_GmhA/DiaA_subfam"/>
</dbReference>
<dbReference type="UniPathway" id="UPA00041">
    <property type="reaction ID" value="UER00436"/>
</dbReference>
<feature type="binding site" evidence="9">
    <location>
        <position position="170"/>
    </location>
    <ligand>
        <name>Zn(2+)</name>
        <dbReference type="ChEBI" id="CHEBI:29105"/>
    </ligand>
</feature>
<dbReference type="OrthoDB" id="9797829at2"/>
<feature type="binding site" evidence="9">
    <location>
        <position position="178"/>
    </location>
    <ligand>
        <name>Zn(2+)</name>
        <dbReference type="ChEBI" id="CHEBI:29105"/>
    </ligand>
</feature>
<dbReference type="GO" id="GO:0008968">
    <property type="term" value="F:D-sedoheptulose 7-phosphate isomerase activity"/>
    <property type="evidence" value="ECO:0007669"/>
    <property type="project" value="UniProtKB-UniRule"/>
</dbReference>
<evidence type="ECO:0000256" key="4">
    <source>
        <dbReference type="ARBA" id="ARBA00022490"/>
    </source>
</evidence>
<evidence type="ECO:0000256" key="7">
    <source>
        <dbReference type="ARBA" id="ARBA00023235"/>
    </source>
</evidence>
<keyword evidence="8 9" id="KW-0119">Carbohydrate metabolism</keyword>
<dbReference type="InterPro" id="IPR004515">
    <property type="entry name" value="Phosphoheptose_Isoase"/>
</dbReference>
<dbReference type="HAMAP" id="MF_00067">
    <property type="entry name" value="GmhA"/>
    <property type="match status" value="1"/>
</dbReference>
<comment type="catalytic activity">
    <reaction evidence="1 9">
        <text>2 D-sedoheptulose 7-phosphate = D-glycero-alpha-D-manno-heptose 7-phosphate + D-glycero-beta-D-manno-heptose 7-phosphate</text>
        <dbReference type="Rhea" id="RHEA:27489"/>
        <dbReference type="ChEBI" id="CHEBI:57483"/>
        <dbReference type="ChEBI" id="CHEBI:60203"/>
        <dbReference type="ChEBI" id="CHEBI:60204"/>
        <dbReference type="EC" id="5.3.1.28"/>
    </reaction>
</comment>
<dbReference type="PROSITE" id="PS51257">
    <property type="entry name" value="PROKAR_LIPOPROTEIN"/>
    <property type="match status" value="1"/>
</dbReference>
<dbReference type="Gene3D" id="3.40.50.10490">
    <property type="entry name" value="Glucose-6-phosphate isomerase like protein, domain 1"/>
    <property type="match status" value="1"/>
</dbReference>
<feature type="binding site" evidence="9">
    <location>
        <position position="59"/>
    </location>
    <ligand>
        <name>Zn(2+)</name>
        <dbReference type="ChEBI" id="CHEBI:29105"/>
    </ligand>
</feature>
<dbReference type="RefSeq" id="WP_103129539.1">
    <property type="nucleotide sequence ID" value="NZ_BFAG01000007.1"/>
</dbReference>
<comment type="miscellaneous">
    <text evidence="9">The reaction produces a racemic mixture of D-glycero-alpha-D-manno-heptose 7-phosphate and D-glycero-beta-D-manno-heptose 7-phosphate.</text>
</comment>
<evidence type="ECO:0000256" key="5">
    <source>
        <dbReference type="ARBA" id="ARBA00022723"/>
    </source>
</evidence>
<keyword evidence="7 9" id="KW-0413">Isomerase</keyword>
<dbReference type="Pfam" id="PF13580">
    <property type="entry name" value="SIS_2"/>
    <property type="match status" value="1"/>
</dbReference>
<dbReference type="InterPro" id="IPR001347">
    <property type="entry name" value="SIS_dom"/>
</dbReference>
<dbReference type="EMBL" id="BFAG01000007">
    <property type="protein sequence ID" value="GBF06145.1"/>
    <property type="molecule type" value="Genomic_DNA"/>
</dbReference>
<feature type="binding site" evidence="9">
    <location>
        <position position="63"/>
    </location>
    <ligand>
        <name>Zn(2+)</name>
        <dbReference type="ChEBI" id="CHEBI:29105"/>
    </ligand>
</feature>
<dbReference type="GO" id="GO:2001061">
    <property type="term" value="P:D-glycero-D-manno-heptose 7-phosphate biosynthetic process"/>
    <property type="evidence" value="ECO:0007669"/>
    <property type="project" value="UniProtKB-UniPathway"/>
</dbReference>
<evidence type="ECO:0000256" key="9">
    <source>
        <dbReference type="HAMAP-Rule" id="MF_00067"/>
    </source>
</evidence>
<evidence type="ECO:0000256" key="6">
    <source>
        <dbReference type="ARBA" id="ARBA00022833"/>
    </source>
</evidence>
<comment type="subcellular location">
    <subcellularLocation>
        <location evidence="2 9">Cytoplasm</location>
    </subcellularLocation>
</comment>
<comment type="similarity">
    <text evidence="3 9">Belongs to the SIS family. GmhA subfamily.</text>
</comment>
<dbReference type="InterPro" id="IPR035461">
    <property type="entry name" value="GmhA/DiaA"/>
</dbReference>
<evidence type="ECO:0000259" key="10">
    <source>
        <dbReference type="PROSITE" id="PS51464"/>
    </source>
</evidence>
<dbReference type="PROSITE" id="PS51464">
    <property type="entry name" value="SIS"/>
    <property type="match status" value="1"/>
</dbReference>
<keyword evidence="12" id="KW-1185">Reference proteome</keyword>
<comment type="pathway">
    <text evidence="9">Carbohydrate biosynthesis; D-glycero-D-manno-heptose 7-phosphate biosynthesis; D-glycero-alpha-D-manno-heptose 7-phosphate and D-glycero-beta-D-manno-heptose 7-phosphate from sedoheptulose 7-phosphate: step 1/1.</text>
</comment>
<dbReference type="PANTHER" id="PTHR30390:SF6">
    <property type="entry name" value="DNAA INITIATOR-ASSOCIATING PROTEIN DIAA"/>
    <property type="match status" value="1"/>
</dbReference>
<dbReference type="CDD" id="cd05006">
    <property type="entry name" value="SIS_GmhA"/>
    <property type="match status" value="1"/>
</dbReference>
<keyword evidence="6 9" id="KW-0862">Zinc</keyword>
<feature type="binding site" evidence="9">
    <location>
        <begin position="118"/>
        <end position="120"/>
    </location>
    <ligand>
        <name>substrate</name>
    </ligand>
</feature>
<sequence>MTAARHLQTYIDRHREALDRLGDLAPGVTAAAQACVSALTNGHKLVTCGNGGSAADAQHFAAELTGRYRRERRPLPALALTTDSSALTCIGNDYAFDEVFARQVRALVGPGDVLVGITTSGNSANVVKALAAARDRGAVTVALTGEAGGEAARHADITLKAPSSRTAHIQEMHILLIHVLCESIDDAFVEDDVAEETPA</sequence>
<feature type="binding site" evidence="9">
    <location>
        <position position="123"/>
    </location>
    <ligand>
        <name>substrate</name>
    </ligand>
</feature>
<name>A0A2I9DYX9_9DEIO</name>
<evidence type="ECO:0000256" key="2">
    <source>
        <dbReference type="ARBA" id="ARBA00004496"/>
    </source>
</evidence>
<proteinExistence type="inferred from homology"/>
<dbReference type="PANTHER" id="PTHR30390">
    <property type="entry name" value="SEDOHEPTULOSE 7-PHOSPHATE ISOMERASE / DNAA INITIATOR-ASSOCIATING FACTOR FOR REPLICATION INITIATION"/>
    <property type="match status" value="1"/>
</dbReference>
<feature type="binding site" evidence="9">
    <location>
        <begin position="50"/>
        <end position="52"/>
    </location>
    <ligand>
        <name>substrate</name>
    </ligand>
</feature>
<feature type="binding site" evidence="9">
    <location>
        <position position="63"/>
    </location>
    <ligand>
        <name>substrate</name>
    </ligand>
</feature>
<evidence type="ECO:0000313" key="11">
    <source>
        <dbReference type="EMBL" id="GBF06145.1"/>
    </source>
</evidence>
<dbReference type="AlphaFoldDB" id="A0A2I9DYX9"/>
<evidence type="ECO:0000256" key="3">
    <source>
        <dbReference type="ARBA" id="ARBA00009894"/>
    </source>
</evidence>
<feature type="binding site" evidence="9">
    <location>
        <begin position="92"/>
        <end position="93"/>
    </location>
    <ligand>
        <name>substrate</name>
    </ligand>
</feature>
<organism evidence="11 12">
    <name type="scientific">Deinococcus aerius</name>
    <dbReference type="NCBI Taxonomy" id="200253"/>
    <lineage>
        <taxon>Bacteria</taxon>
        <taxon>Thermotogati</taxon>
        <taxon>Deinococcota</taxon>
        <taxon>Deinococci</taxon>
        <taxon>Deinococcales</taxon>
        <taxon>Deinococcaceae</taxon>
        <taxon>Deinococcus</taxon>
    </lineage>
</organism>
<comment type="cofactor">
    <cofactor evidence="9">
        <name>Zn(2+)</name>
        <dbReference type="ChEBI" id="CHEBI:29105"/>
    </cofactor>
    <text evidence="9">Binds 1 zinc ion per subunit.</text>
</comment>
<keyword evidence="5 9" id="KW-0479">Metal-binding</keyword>
<comment type="function">
    <text evidence="9">Catalyzes the isomerization of sedoheptulose 7-phosphate in D-glycero-D-manno-heptose 7-phosphate.</text>
</comment>
<evidence type="ECO:0000256" key="1">
    <source>
        <dbReference type="ARBA" id="ARBA00000348"/>
    </source>
</evidence>
<accession>A0A2I9DYX9</accession>
<gene>
    <name evidence="9" type="primary">gmhA</name>
    <name evidence="11" type="ORF">DAERI_070143</name>
</gene>